<gene>
    <name evidence="8" type="ORF">SPPG_07355</name>
</gene>
<keyword evidence="9" id="KW-1185">Reference proteome</keyword>
<reference evidence="8 9" key="1">
    <citation type="submission" date="2009-08" db="EMBL/GenBank/DDBJ databases">
        <title>The Genome Sequence of Spizellomyces punctatus strain DAOM BR117.</title>
        <authorList>
            <consortium name="The Broad Institute Genome Sequencing Platform"/>
            <person name="Russ C."/>
            <person name="Cuomo C."/>
            <person name="Shea T."/>
            <person name="Young S.K."/>
            <person name="Zeng Q."/>
            <person name="Koehrsen M."/>
            <person name="Haas B."/>
            <person name="Borodovsky M."/>
            <person name="Guigo R."/>
            <person name="Alvarado L."/>
            <person name="Berlin A."/>
            <person name="Bochicchio J."/>
            <person name="Borenstein D."/>
            <person name="Chapman S."/>
            <person name="Chen Z."/>
            <person name="Engels R."/>
            <person name="Freedman E."/>
            <person name="Gellesch M."/>
            <person name="Goldberg J."/>
            <person name="Griggs A."/>
            <person name="Gujja S."/>
            <person name="Heiman D."/>
            <person name="Hepburn T."/>
            <person name="Howarth C."/>
            <person name="Jen D."/>
            <person name="Larson L."/>
            <person name="Lewis B."/>
            <person name="Mehta T."/>
            <person name="Park D."/>
            <person name="Pearson M."/>
            <person name="Roberts A."/>
            <person name="Saif S."/>
            <person name="Shenoy N."/>
            <person name="Sisk P."/>
            <person name="Stolte C."/>
            <person name="Sykes S."/>
            <person name="Thomson T."/>
            <person name="Walk T."/>
            <person name="White J."/>
            <person name="Yandava C."/>
            <person name="Burger G."/>
            <person name="Gray M.W."/>
            <person name="Holland P.W.H."/>
            <person name="King N."/>
            <person name="Lang F.B.F."/>
            <person name="Roger A.J."/>
            <person name="Ruiz-Trillo I."/>
            <person name="Lander E."/>
            <person name="Nusbaum C."/>
        </authorList>
    </citation>
    <scope>NUCLEOTIDE SEQUENCE [LARGE SCALE GENOMIC DNA]</scope>
    <source>
        <strain evidence="8 9">DAOM BR117</strain>
    </source>
</reference>
<dbReference type="InterPro" id="IPR043971">
    <property type="entry name" value="FUZ/MON1/HPS1_longin_2"/>
</dbReference>
<dbReference type="SUPFAM" id="SSF64356">
    <property type="entry name" value="SNARE-like"/>
    <property type="match status" value="1"/>
</dbReference>
<keyword evidence="3" id="KW-0813">Transport</keyword>
<keyword evidence="3" id="KW-0472">Membrane</keyword>
<evidence type="ECO:0000313" key="8">
    <source>
        <dbReference type="EMBL" id="KNC97432.1"/>
    </source>
</evidence>
<dbReference type="AlphaFoldDB" id="A0A0L0H883"/>
<dbReference type="OMA" id="TKTCAIT"/>
<feature type="compositionally biased region" description="Polar residues" evidence="4">
    <location>
        <begin position="27"/>
        <end position="37"/>
    </location>
</feature>
<dbReference type="PANTHER" id="PTHR13027">
    <property type="entry name" value="SAND PROTEIN-RELATED"/>
    <property type="match status" value="1"/>
</dbReference>
<dbReference type="GO" id="GO:0032585">
    <property type="term" value="C:multivesicular body membrane"/>
    <property type="evidence" value="ECO:0007669"/>
    <property type="project" value="UniProtKB-SubCell"/>
</dbReference>
<feature type="domain" description="FUZ/MON1/HPS1 first Longin" evidence="5">
    <location>
        <begin position="111"/>
        <end position="233"/>
    </location>
</feature>
<evidence type="ECO:0000259" key="6">
    <source>
        <dbReference type="Pfam" id="PF19037"/>
    </source>
</evidence>
<dbReference type="STRING" id="645134.A0A0L0H883"/>
<dbReference type="Pfam" id="PF19037">
    <property type="entry name" value="Fuz_longin_2"/>
    <property type="match status" value="1"/>
</dbReference>
<dbReference type="GO" id="GO:0006914">
    <property type="term" value="P:autophagy"/>
    <property type="evidence" value="ECO:0007669"/>
    <property type="project" value="UniProtKB-UniRule"/>
</dbReference>
<dbReference type="InterPro" id="IPR043972">
    <property type="entry name" value="FUZ/MON1/HPS1_longin_1"/>
</dbReference>
<dbReference type="Proteomes" id="UP000053201">
    <property type="component" value="Unassembled WGS sequence"/>
</dbReference>
<dbReference type="Pfam" id="PF19038">
    <property type="entry name" value="Fuz_longin_3"/>
    <property type="match status" value="1"/>
</dbReference>
<name>A0A0L0H883_SPIPD</name>
<dbReference type="InParanoid" id="A0A0L0H883"/>
<sequence length="508" mass="56302">MSKDAVEAEPMHPEGPLGPSAADGESPLSSQCPSPVSSEGPCVAELAPALDSASALLARSDNQMQPDLIAETRRKSFQKHKNVVSPTQAGDSLRRYGDEVPTSSRWTHHKKHFFILSSAGKPIYSRYGDEAKLSSFMGLIQAILSFFASDDDSIRCLNAGSHKFVFSMKGPLYLVAVSSTGESELQLRQQLECLYAQILFVLTGAALTRIFETRGNYDLRNLLSGTEMFLDHLSGAFQSGSGYFLGAIPCLRMSSRLRQKIGNVLAIGTPKSLVFGILIARDKLVTLVRPKRYSLHPTDLHLVMNMISSSSGFRSVETWTPVCFPQFNNRAFLHTYVCFLGTDLCLVLASTDKDAFFEMSEYKQQISQGLETTGCVEAIDDAIRADPYSIVEVEVPSLRHFIYKSTTLVQYTEPSLSAPYTRKEDRRRLLRAYQYALERMHARENPARVIFHATPTEAVMSYSTPTHEIYASFSPLVSKAAAMEGIAGLQKWIKREESSIFVPSAPVF</sequence>
<comment type="similarity">
    <text evidence="3">Belongs to the MON1/SAND family.</text>
</comment>
<accession>A0A0L0H883</accession>
<dbReference type="GO" id="GO:0000329">
    <property type="term" value="C:fungal-type vacuole membrane"/>
    <property type="evidence" value="ECO:0007669"/>
    <property type="project" value="TreeGrafter"/>
</dbReference>
<dbReference type="InterPro" id="IPR043970">
    <property type="entry name" value="FUZ/MON1/HPS1_longin_3"/>
</dbReference>
<protein>
    <recommendedName>
        <fullName evidence="2 3">Vacuolar fusion protein MON1</fullName>
    </recommendedName>
</protein>
<keyword evidence="3" id="KW-0653">Protein transport</keyword>
<dbReference type="PANTHER" id="PTHR13027:SF7">
    <property type="entry name" value="VACUOLAR FUSION PROTEIN MON1 HOMOLOG"/>
    <property type="match status" value="1"/>
</dbReference>
<dbReference type="RefSeq" id="XP_016605472.1">
    <property type="nucleotide sequence ID" value="XM_016755517.1"/>
</dbReference>
<evidence type="ECO:0000256" key="1">
    <source>
        <dbReference type="ARBA" id="ARBA00004380"/>
    </source>
</evidence>
<dbReference type="GO" id="GO:0016192">
    <property type="term" value="P:vesicle-mediated transport"/>
    <property type="evidence" value="ECO:0007669"/>
    <property type="project" value="InterPro"/>
</dbReference>
<feature type="region of interest" description="Disordered" evidence="4">
    <location>
        <begin position="1"/>
        <end position="41"/>
    </location>
</feature>
<keyword evidence="3" id="KW-0967">Endosome</keyword>
<dbReference type="FunCoup" id="A0A0L0H883">
    <property type="interactions" value="225"/>
</dbReference>
<feature type="domain" description="FUZ/MON1/HPS1 second Longin" evidence="6">
    <location>
        <begin position="271"/>
        <end position="368"/>
    </location>
</feature>
<keyword evidence="3" id="KW-0072">Autophagy</keyword>
<dbReference type="InterPro" id="IPR004353">
    <property type="entry name" value="Mon1"/>
</dbReference>
<feature type="domain" description="FUZ/MON1/HPS1 third Longin" evidence="7">
    <location>
        <begin position="397"/>
        <end position="497"/>
    </location>
</feature>
<dbReference type="eggNOG" id="KOG0997">
    <property type="taxonomic scope" value="Eukaryota"/>
</dbReference>
<dbReference type="PRINTS" id="PR01546">
    <property type="entry name" value="YEAST73DUF"/>
</dbReference>
<proteinExistence type="inferred from homology"/>
<evidence type="ECO:0000313" key="9">
    <source>
        <dbReference type="Proteomes" id="UP000053201"/>
    </source>
</evidence>
<dbReference type="Pfam" id="PF19036">
    <property type="entry name" value="Fuz_longin_1"/>
    <property type="match status" value="1"/>
</dbReference>
<dbReference type="OrthoDB" id="272411at2759"/>
<feature type="region of interest" description="Disordered" evidence="4">
    <location>
        <begin position="76"/>
        <end position="96"/>
    </location>
</feature>
<dbReference type="EMBL" id="KQ257464">
    <property type="protein sequence ID" value="KNC97432.1"/>
    <property type="molecule type" value="Genomic_DNA"/>
</dbReference>
<evidence type="ECO:0000256" key="4">
    <source>
        <dbReference type="SAM" id="MobiDB-lite"/>
    </source>
</evidence>
<comment type="function">
    <text evidence="3">Required for multiple vacuole delivery pathways including the cytoplasm to vacuole transport (Cvt), autophagy, pexophagy and endocytosis.</text>
</comment>
<dbReference type="GO" id="GO:0006623">
    <property type="term" value="P:protein targeting to vacuole"/>
    <property type="evidence" value="ECO:0007669"/>
    <property type="project" value="UniProtKB-UniRule"/>
</dbReference>
<dbReference type="InterPro" id="IPR011012">
    <property type="entry name" value="Longin-like_dom_sf"/>
</dbReference>
<feature type="compositionally biased region" description="Basic and acidic residues" evidence="4">
    <location>
        <begin position="1"/>
        <end position="12"/>
    </location>
</feature>
<evidence type="ECO:0000259" key="7">
    <source>
        <dbReference type="Pfam" id="PF19038"/>
    </source>
</evidence>
<dbReference type="GO" id="GO:0035658">
    <property type="term" value="C:Mon1-Ccz1 complex"/>
    <property type="evidence" value="ECO:0007669"/>
    <property type="project" value="TreeGrafter"/>
</dbReference>
<dbReference type="GeneID" id="27690575"/>
<dbReference type="VEuPathDB" id="FungiDB:SPPG_07355"/>
<evidence type="ECO:0000256" key="2">
    <source>
        <dbReference type="ARBA" id="ARBA00018132"/>
    </source>
</evidence>
<evidence type="ECO:0000256" key="3">
    <source>
        <dbReference type="RuleBase" id="RU367048"/>
    </source>
</evidence>
<organism evidence="8 9">
    <name type="scientific">Spizellomyces punctatus (strain DAOM BR117)</name>
    <dbReference type="NCBI Taxonomy" id="645134"/>
    <lineage>
        <taxon>Eukaryota</taxon>
        <taxon>Fungi</taxon>
        <taxon>Fungi incertae sedis</taxon>
        <taxon>Chytridiomycota</taxon>
        <taxon>Chytridiomycota incertae sedis</taxon>
        <taxon>Chytridiomycetes</taxon>
        <taxon>Spizellomycetales</taxon>
        <taxon>Spizellomycetaceae</taxon>
        <taxon>Spizellomyces</taxon>
    </lineage>
</organism>
<keyword evidence="3" id="KW-0926">Vacuole</keyword>
<evidence type="ECO:0000259" key="5">
    <source>
        <dbReference type="Pfam" id="PF19036"/>
    </source>
</evidence>
<comment type="subcellular location">
    <subcellularLocation>
        <location evidence="3">Endosome</location>
        <location evidence="3">Multivesicular body membrane</location>
        <topology evidence="3">Peripheral membrane protein</topology>
    </subcellularLocation>
    <subcellularLocation>
        <location evidence="1 3">Prevacuolar compartment membrane</location>
        <topology evidence="1 3">Peripheral membrane protein</topology>
    </subcellularLocation>
    <subcellularLocation>
        <location evidence="3">Vacuole membrane</location>
        <topology evidence="3">Peripheral membrane protein</topology>
    </subcellularLocation>
</comment>